<feature type="region of interest" description="Disordered" evidence="2">
    <location>
        <begin position="474"/>
        <end position="527"/>
    </location>
</feature>
<organism evidence="3 4">
    <name type="scientific">Streptosporangium oxazolinicum</name>
    <dbReference type="NCBI Taxonomy" id="909287"/>
    <lineage>
        <taxon>Bacteria</taxon>
        <taxon>Bacillati</taxon>
        <taxon>Actinomycetota</taxon>
        <taxon>Actinomycetes</taxon>
        <taxon>Streptosporangiales</taxon>
        <taxon>Streptosporangiaceae</taxon>
        <taxon>Streptosporangium</taxon>
    </lineage>
</organism>
<feature type="region of interest" description="Disordered" evidence="2">
    <location>
        <begin position="105"/>
        <end position="133"/>
    </location>
</feature>
<dbReference type="SUPFAM" id="SSF57997">
    <property type="entry name" value="Tropomyosin"/>
    <property type="match status" value="1"/>
</dbReference>
<feature type="coiled-coil region" evidence="1">
    <location>
        <begin position="529"/>
        <end position="556"/>
    </location>
</feature>
<feature type="compositionally biased region" description="Basic and acidic residues" evidence="2">
    <location>
        <begin position="120"/>
        <end position="133"/>
    </location>
</feature>
<dbReference type="Proteomes" id="UP001501251">
    <property type="component" value="Unassembled WGS sequence"/>
</dbReference>
<protein>
    <submittedName>
        <fullName evidence="3">Uncharacterized protein</fullName>
    </submittedName>
</protein>
<comment type="caution">
    <text evidence="3">The sequence shown here is derived from an EMBL/GenBank/DDBJ whole genome shotgun (WGS) entry which is preliminary data.</text>
</comment>
<keyword evidence="4" id="KW-1185">Reference proteome</keyword>
<evidence type="ECO:0000313" key="3">
    <source>
        <dbReference type="EMBL" id="GAA4188201.1"/>
    </source>
</evidence>
<evidence type="ECO:0000256" key="1">
    <source>
        <dbReference type="SAM" id="Coils"/>
    </source>
</evidence>
<keyword evidence="1" id="KW-0175">Coiled coil</keyword>
<name>A0ABP8ARA6_9ACTN</name>
<feature type="compositionally biased region" description="Low complexity" evidence="2">
    <location>
        <begin position="344"/>
        <end position="354"/>
    </location>
</feature>
<sequence length="747" mass="82099">MASNVTRLYQAVLRDPAAPISIRLRRTFSEWVVEKGFPPPGAARAMVEAEAGQARLTMERRGDCGRYTLDEPYGEGHLRTRVTYAESVPGMTGWVIVTVDRHEGREPERHRREPYRHGRREPERRETERRERRAPAVVSVPGFLPAYLRTARISDGAVHVEDCPVVLNEDDLDRFVPVMTEPRRRVPILVLSVDLQNPEATRARADYLAGAVTGASLVVRLADLRAQNRFNKAMGKELGVFGGGIRTYLAPFDPAGEAYPRRHPPMGATMIRDQGDAALDRIAAGAVGESIHRELPEDVQRTLQVVYRVLARRADLSEIAAAAALRPAKTDLAREELRRRMMAMTRRPAPATTGGTTGISAGKPGPDSEKPTAEPEQTEETATATDTPAVGTERIAQVVADMVVKELRGELETALGLATSSQAASGDSAKVLREIRTLGAHLSGLRDVVAEQRANAVERRSDLAARDGDLADRRSDTFERRSGVAERRGDPADRRSDTSERRGGVTERRSDPAGRRVAEDVGDRPTAEIRSLREEHRLLTEEYAEAVTNARKLTERVRWLEGRLAEAGQPVYGVNGEVPVFEPASLVQVLVEARESLRHIVVGDTDGAAARLDLDHPAQSRTWAAKAWDSLRALEDFARARSGGEFAGGFYEWCAHGSPGRLTIPTGMLSMRESKSVVTRAKFSERRTFAVPPEVSPGGQVLMESHVKLKPVGYPAPRMYFHDDSGGATGKIWIGYLGGHLPNTRTN</sequence>
<evidence type="ECO:0000313" key="4">
    <source>
        <dbReference type="Proteomes" id="UP001501251"/>
    </source>
</evidence>
<reference evidence="4" key="1">
    <citation type="journal article" date="2019" name="Int. J. Syst. Evol. Microbiol.">
        <title>The Global Catalogue of Microorganisms (GCM) 10K type strain sequencing project: providing services to taxonomists for standard genome sequencing and annotation.</title>
        <authorList>
            <consortium name="The Broad Institute Genomics Platform"/>
            <consortium name="The Broad Institute Genome Sequencing Center for Infectious Disease"/>
            <person name="Wu L."/>
            <person name="Ma J."/>
        </authorList>
    </citation>
    <scope>NUCLEOTIDE SEQUENCE [LARGE SCALE GENOMIC DNA]</scope>
    <source>
        <strain evidence="4">JCM 17388</strain>
    </source>
</reference>
<dbReference type="EMBL" id="BAABAQ010000003">
    <property type="protein sequence ID" value="GAA4188201.1"/>
    <property type="molecule type" value="Genomic_DNA"/>
</dbReference>
<gene>
    <name evidence="3" type="ORF">GCM10022252_23040</name>
</gene>
<accession>A0ABP8ARA6</accession>
<evidence type="ECO:0000256" key="2">
    <source>
        <dbReference type="SAM" id="MobiDB-lite"/>
    </source>
</evidence>
<proteinExistence type="predicted"/>
<feature type="region of interest" description="Disordered" evidence="2">
    <location>
        <begin position="344"/>
        <end position="387"/>
    </location>
</feature>